<keyword evidence="2" id="KW-1185">Reference proteome</keyword>
<protein>
    <submittedName>
        <fullName evidence="1">Uncharacterized protein</fullName>
    </submittedName>
</protein>
<proteinExistence type="predicted"/>
<organism evidence="1 2">
    <name type="scientific">Lecanicillium saksenae</name>
    <dbReference type="NCBI Taxonomy" id="468837"/>
    <lineage>
        <taxon>Eukaryota</taxon>
        <taxon>Fungi</taxon>
        <taxon>Dikarya</taxon>
        <taxon>Ascomycota</taxon>
        <taxon>Pezizomycotina</taxon>
        <taxon>Sordariomycetes</taxon>
        <taxon>Hypocreomycetidae</taxon>
        <taxon>Hypocreales</taxon>
        <taxon>Cordycipitaceae</taxon>
        <taxon>Lecanicillium</taxon>
    </lineage>
</organism>
<evidence type="ECO:0000313" key="1">
    <source>
        <dbReference type="EMBL" id="KAJ3496631.1"/>
    </source>
</evidence>
<comment type="caution">
    <text evidence="1">The sequence shown here is derived from an EMBL/GenBank/DDBJ whole genome shotgun (WGS) entry which is preliminary data.</text>
</comment>
<evidence type="ECO:0000313" key="2">
    <source>
        <dbReference type="Proteomes" id="UP001148737"/>
    </source>
</evidence>
<gene>
    <name evidence="1" type="ORF">NLG97_g2518</name>
</gene>
<dbReference type="EMBL" id="JANAKD010000173">
    <property type="protein sequence ID" value="KAJ3496631.1"/>
    <property type="molecule type" value="Genomic_DNA"/>
</dbReference>
<dbReference type="Proteomes" id="UP001148737">
    <property type="component" value="Unassembled WGS sequence"/>
</dbReference>
<name>A0ACC1R1Y4_9HYPO</name>
<sequence>MSAFDSLGIVANVFAVVDLSTKVIGLCAQYARDVKNKDNDKARLLCEVTALYYVCDKVKTVLDSPQGGQLKVSRELPGVMAMSQALLRQLYSKLATDPSQFGARQVLTTLHWPLQKKDVERIIRELRQCKEMARLALQVDQTNIMIKVDRDAVLNRLPIVVGAAFDSKAAEHSPHCLPETRVEILQSIATWAHDPTTKSIFWLNGKAGTGKSTISRTVAQNFSNTGCLKGSFFFKRGEGDRSSLSRFFTTLAADLIIREPGTAYFIKEELDSDPSIIHKTAREQFEKLFYGPLAKVATLRTDAPAVVVIDALDECAADDDIRLLVHLLSRMENVPIRLKILISSRPDLHPRLAFQEIHGAYQDAILENVAEPTICRDITLFLEHELQSIKSSYNKTVSSERQLAADWPDAAHVKALGELAVPLFIFAATTCRFISDRRNSPDRQLLEILSFHQRNTMKSARHITQLEATYMPVLNRLIAGLTTSEQNEALADFKRVIGSMVTLFTPLSSTALAQLLQVQLSAVELKLDFLHSVLDVPVNNSEPVRLMHLSFRDFLVDSGRKDAHKFQIDERYSHELLFVGCMEAMQSLRRDICAVSDPATLRLSIPKSTIDSCIPASLQYACRHWVYHLEDSETGMKHQQLVYTFLKDHLLHWLEALCLLGEAAATAELTLDLVTIFESSTDENFKALLSSTQSSLISYSDIIGKVPLQLYSSYLIFSPISSIRLHFANIILGLLEVDETGWDNFYSPATNTLNGHGTGRVLVLFSPDSLLLASASEDATIRIWSLSGRCLHLLQGHDYAVIDFCFSPDSKYIASISEDSTIRIWSVELGQCIHTRRQRCHWRSAITFSPDSNFVAIGCLDNTVKLWNIEQTSCIRVYEGAGGVPYLVAISPDARLFASCSLANDGIHIWKFSSGEYFKCLDYDEDVQSICFRGNDELLSVSANGEILAWHLSSGRYTIEKLGTTQGDRKLLCALANDQQLVAFGSRGQIEVWDLASGAFVDTIHPPNPAICSLAFHKTSRTVASGSPDAFAKITLREVDSNKLVSDLVKGIWYHCHDFIMSMSPDSTLLAAVPRYEEVQIWSTANGKGVSTIDLEMQAAVTKLEFSRDSTLIAIFSANDEVVVYELGSGACVHTFRNADRALQNPSLSADMELVAAEKFETSEIRIVRLATGEHILTVACEFITGCLGFSPDSKLLTLAGPNGDLRFWSVESRQCVFRGSLFDALSPHLADSDDLKMLREAGILNRVECSSTRSPRSIYYPSTGSPLYIYAKSLPSVRYGYGITADRCWVTWNGAKYIWLPPEARPDEFQIAEELVVLLVKRRRSRILILKFAGVPPHHRIE</sequence>
<accession>A0ACC1R1Y4</accession>
<reference evidence="1" key="1">
    <citation type="submission" date="2022-07" db="EMBL/GenBank/DDBJ databases">
        <title>Genome Sequence of Lecanicillium saksenae.</title>
        <authorList>
            <person name="Buettner E."/>
        </authorList>
    </citation>
    <scope>NUCLEOTIDE SEQUENCE</scope>
    <source>
        <strain evidence="1">VT-O1</strain>
    </source>
</reference>